<name>A0A1X0W9G8_9GAMM</name>
<evidence type="ECO:0000313" key="3">
    <source>
        <dbReference type="EMBL" id="ORJ23383.1"/>
    </source>
</evidence>
<accession>A0A1X0W9G8</accession>
<protein>
    <submittedName>
        <fullName evidence="3">Tagatose-bisphosphate aldolase</fullName>
    </submittedName>
</protein>
<comment type="similarity">
    <text evidence="1">Belongs to the aldolase LacD family.</text>
</comment>
<dbReference type="PANTHER" id="PTHR39340">
    <property type="entry name" value="SULFOFRUCTOSEPHOSPHATE ALDOLASE"/>
    <property type="match status" value="1"/>
</dbReference>
<dbReference type="SUPFAM" id="SSF51569">
    <property type="entry name" value="Aldolase"/>
    <property type="match status" value="1"/>
</dbReference>
<dbReference type="SMART" id="SM01133">
    <property type="entry name" value="DeoC"/>
    <property type="match status" value="1"/>
</dbReference>
<gene>
    <name evidence="3" type="ORF">BS640_21600</name>
</gene>
<dbReference type="GO" id="GO:1902777">
    <property type="term" value="P:6-sulfoquinovose(1-) catabolic process"/>
    <property type="evidence" value="ECO:0007669"/>
    <property type="project" value="TreeGrafter"/>
</dbReference>
<evidence type="ECO:0000313" key="4">
    <source>
        <dbReference type="Proteomes" id="UP000192536"/>
    </source>
</evidence>
<dbReference type="GO" id="GO:0061595">
    <property type="term" value="F:6-deoxy-6-sulfofructose-1-phosphate aldolase activity"/>
    <property type="evidence" value="ECO:0007669"/>
    <property type="project" value="TreeGrafter"/>
</dbReference>
<dbReference type="AlphaFoldDB" id="A0A1X0W9G8"/>
<dbReference type="RefSeq" id="WP_017492774.1">
    <property type="nucleotide sequence ID" value="NZ_CAUQAZ010000052.1"/>
</dbReference>
<proteinExistence type="inferred from homology"/>
<dbReference type="Gene3D" id="3.20.20.70">
    <property type="entry name" value="Aldolase class I"/>
    <property type="match status" value="1"/>
</dbReference>
<reference evidence="3 4" key="1">
    <citation type="journal article" date="2017" name="Int. J. Syst. Evol. Microbiol.">
        <title>Rouxiella badensis sp. nov. and Rouxiella silvae sp. nov. isolated from peat bog soil in Germany and emendation of the genus description.</title>
        <authorList>
            <person name="Le Fleche-Mateos A."/>
            <person name="Kugler J.H."/>
            <person name="Hansen S.H."/>
            <person name="Syldatk C."/>
            <person name="Hausmann R."/>
            <person name="Lomprez F."/>
            <person name="Vandenbogaert M."/>
            <person name="Manuguerra J.C."/>
            <person name="Grimont P.A."/>
        </authorList>
    </citation>
    <scope>NUCLEOTIDE SEQUENCE [LARGE SCALE GENOMIC DNA]</scope>
    <source>
        <strain evidence="3 4">DSM 100043</strain>
    </source>
</reference>
<dbReference type="PANTHER" id="PTHR39340:SF1">
    <property type="entry name" value="SULFOFRUCTOSEPHOSPHATE ALDOLASE"/>
    <property type="match status" value="1"/>
</dbReference>
<dbReference type="Pfam" id="PF01791">
    <property type="entry name" value="DeoC"/>
    <property type="match status" value="1"/>
</dbReference>
<dbReference type="EMBL" id="MRWE01000057">
    <property type="protein sequence ID" value="ORJ23383.1"/>
    <property type="molecule type" value="Genomic_DNA"/>
</dbReference>
<keyword evidence="2" id="KW-0456">Lyase</keyword>
<evidence type="ECO:0000256" key="1">
    <source>
        <dbReference type="ARBA" id="ARBA00008679"/>
    </source>
</evidence>
<dbReference type="Proteomes" id="UP000192536">
    <property type="component" value="Unassembled WGS sequence"/>
</dbReference>
<dbReference type="InterPro" id="IPR002915">
    <property type="entry name" value="DeoC/FbaB/LacD_aldolase"/>
</dbReference>
<dbReference type="STRING" id="1646377.BS640_21600"/>
<dbReference type="GeneID" id="93568348"/>
<dbReference type="InterPro" id="IPR013785">
    <property type="entry name" value="Aldolase_TIM"/>
</dbReference>
<dbReference type="InterPro" id="IPR050552">
    <property type="entry name" value="LacD_aldolase"/>
</dbReference>
<keyword evidence="4" id="KW-1185">Reference proteome</keyword>
<comment type="caution">
    <text evidence="3">The sequence shown here is derived from an EMBL/GenBank/DDBJ whole genome shotgun (WGS) entry which is preliminary data.</text>
</comment>
<evidence type="ECO:0000256" key="2">
    <source>
        <dbReference type="ARBA" id="ARBA00023239"/>
    </source>
</evidence>
<sequence length="314" mass="34067">MSKLSTSELRGYQQICGQNGAMLVIACDQRGGMRTLLASDPQQQASISEKQLGLIKADITQYLASKASCVLVDPVCAVPQLVDDGIIARDTALLIGLDASGWDTSAQGYRLSRLAKDVDARRVRELGATGGKIMVYLRSDKPEANRHNIEILHKCIKDFSGEDLLLVVEFLTYKLDSETDEEYKAKVPELIYGGTQICLEAGAKVLKLPYPGSKQACADITKLAGDVPWAVLSAGVDHATFLKQVEDAMSTGASGVIAGRSLWKDCISLDHATTRNKLETVAVPRLKELQAVIQQYYKAAQKGKNASTEQVEHV</sequence>
<dbReference type="PROSITE" id="PS51257">
    <property type="entry name" value="PROKAR_LIPOPROTEIN"/>
    <property type="match status" value="1"/>
</dbReference>
<organism evidence="3 4">
    <name type="scientific">Rouxiella badensis</name>
    <dbReference type="NCBI Taxonomy" id="1646377"/>
    <lineage>
        <taxon>Bacteria</taxon>
        <taxon>Pseudomonadati</taxon>
        <taxon>Pseudomonadota</taxon>
        <taxon>Gammaproteobacteria</taxon>
        <taxon>Enterobacterales</taxon>
        <taxon>Yersiniaceae</taxon>
        <taxon>Rouxiella</taxon>
    </lineage>
</organism>